<comment type="similarity">
    <text evidence="1">Belongs to the short-chain dehydrogenases/reductases (SDR) family.</text>
</comment>
<dbReference type="SMART" id="SM00822">
    <property type="entry name" value="PKS_KR"/>
    <property type="match status" value="1"/>
</dbReference>
<dbReference type="AlphaFoldDB" id="A0A7C3DKX4"/>
<reference evidence="5" key="1">
    <citation type="journal article" date="2020" name="mSystems">
        <title>Genome- and Community-Level Interaction Insights into Carbon Utilization and Element Cycling Functions of Hydrothermarchaeota in Hydrothermal Sediment.</title>
        <authorList>
            <person name="Zhou Z."/>
            <person name="Liu Y."/>
            <person name="Xu W."/>
            <person name="Pan J."/>
            <person name="Luo Z.H."/>
            <person name="Li M."/>
        </authorList>
    </citation>
    <scope>NUCLEOTIDE SEQUENCE [LARGE SCALE GENOMIC DNA]</scope>
    <source>
        <strain evidence="5">SpSt-524</strain>
    </source>
</reference>
<dbReference type="InterPro" id="IPR057326">
    <property type="entry name" value="KR_dom"/>
</dbReference>
<proteinExistence type="inferred from homology"/>
<dbReference type="CDD" id="cd05233">
    <property type="entry name" value="SDR_c"/>
    <property type="match status" value="1"/>
</dbReference>
<dbReference type="InterPro" id="IPR036291">
    <property type="entry name" value="NAD(P)-bd_dom_sf"/>
</dbReference>
<name>A0A7C3DKX4_MEIRU</name>
<dbReference type="InterPro" id="IPR002347">
    <property type="entry name" value="SDR_fam"/>
</dbReference>
<dbReference type="PRINTS" id="PR00081">
    <property type="entry name" value="GDHRDH"/>
</dbReference>
<evidence type="ECO:0000256" key="2">
    <source>
        <dbReference type="ARBA" id="ARBA00023002"/>
    </source>
</evidence>
<dbReference type="FunFam" id="3.40.50.720:FF:000084">
    <property type="entry name" value="Short-chain dehydrogenase reductase"/>
    <property type="match status" value="1"/>
</dbReference>
<accession>A0A7C3DKX4</accession>
<dbReference type="PANTHER" id="PTHR24321:SF8">
    <property type="entry name" value="ESTRADIOL 17-BETA-DEHYDROGENASE 8-RELATED"/>
    <property type="match status" value="1"/>
</dbReference>
<gene>
    <name evidence="5" type="ORF">ENS82_10095</name>
</gene>
<evidence type="ECO:0000313" key="5">
    <source>
        <dbReference type="EMBL" id="HFG21051.1"/>
    </source>
</evidence>
<keyword evidence="3" id="KW-0520">NAD</keyword>
<dbReference type="PROSITE" id="PS00061">
    <property type="entry name" value="ADH_SHORT"/>
    <property type="match status" value="1"/>
</dbReference>
<sequence>MDFQGKVVIVTGGASGMGEATAREFARAGAHVTIVDRNEARARQVAAEIGARVRIGDVSDSAFCDQVVADTLAQHGRLDVLVNAAGIIVRASGVETSDEQWQRVMGVNVSGTFFMCRAAIRAMQPQRSGAIVNFGSIWGDLGAAGVAAYCASKGAVHNLTRALALDHAKDGIRINAVCPGEVNTPMLQSERKEPVTPELLQRLAETVPMGRLADPVEIAQVVLFLASDKASYMTGSLVLVDAGYAAR</sequence>
<evidence type="ECO:0000256" key="3">
    <source>
        <dbReference type="ARBA" id="ARBA00023027"/>
    </source>
</evidence>
<dbReference type="GO" id="GO:0016491">
    <property type="term" value="F:oxidoreductase activity"/>
    <property type="evidence" value="ECO:0007669"/>
    <property type="project" value="UniProtKB-KW"/>
</dbReference>
<keyword evidence="2" id="KW-0560">Oxidoreductase</keyword>
<protein>
    <submittedName>
        <fullName evidence="5">SDR family oxidoreductase</fullName>
    </submittedName>
</protein>
<organism evidence="5">
    <name type="scientific">Meiothermus ruber</name>
    <dbReference type="NCBI Taxonomy" id="277"/>
    <lineage>
        <taxon>Bacteria</taxon>
        <taxon>Thermotogati</taxon>
        <taxon>Deinococcota</taxon>
        <taxon>Deinococci</taxon>
        <taxon>Thermales</taxon>
        <taxon>Thermaceae</taxon>
        <taxon>Meiothermus</taxon>
    </lineage>
</organism>
<dbReference type="Pfam" id="PF13561">
    <property type="entry name" value="adh_short_C2"/>
    <property type="match status" value="1"/>
</dbReference>
<dbReference type="InterPro" id="IPR020904">
    <property type="entry name" value="Sc_DH/Rdtase_CS"/>
</dbReference>
<dbReference type="Gene3D" id="3.40.50.720">
    <property type="entry name" value="NAD(P)-binding Rossmann-like Domain"/>
    <property type="match status" value="1"/>
</dbReference>
<dbReference type="SUPFAM" id="SSF51735">
    <property type="entry name" value="NAD(P)-binding Rossmann-fold domains"/>
    <property type="match status" value="1"/>
</dbReference>
<comment type="caution">
    <text evidence="5">The sequence shown here is derived from an EMBL/GenBank/DDBJ whole genome shotgun (WGS) entry which is preliminary data.</text>
</comment>
<dbReference type="PRINTS" id="PR00080">
    <property type="entry name" value="SDRFAMILY"/>
</dbReference>
<evidence type="ECO:0000259" key="4">
    <source>
        <dbReference type="SMART" id="SM00822"/>
    </source>
</evidence>
<evidence type="ECO:0000256" key="1">
    <source>
        <dbReference type="ARBA" id="ARBA00006484"/>
    </source>
</evidence>
<dbReference type="NCBIfam" id="NF005559">
    <property type="entry name" value="PRK07231.1"/>
    <property type="match status" value="1"/>
</dbReference>
<feature type="domain" description="Ketoreductase" evidence="4">
    <location>
        <begin position="6"/>
        <end position="180"/>
    </location>
</feature>
<dbReference type="EMBL" id="DSWI01000021">
    <property type="protein sequence ID" value="HFG21051.1"/>
    <property type="molecule type" value="Genomic_DNA"/>
</dbReference>
<dbReference type="PANTHER" id="PTHR24321">
    <property type="entry name" value="DEHYDROGENASES, SHORT CHAIN"/>
    <property type="match status" value="1"/>
</dbReference>